<protein>
    <recommendedName>
        <fullName evidence="2">BED-type domain-containing protein</fullName>
    </recommendedName>
</protein>
<organism evidence="1">
    <name type="scientific">Arundo donax</name>
    <name type="common">Giant reed</name>
    <name type="synonym">Donax arundinaceus</name>
    <dbReference type="NCBI Taxonomy" id="35708"/>
    <lineage>
        <taxon>Eukaryota</taxon>
        <taxon>Viridiplantae</taxon>
        <taxon>Streptophyta</taxon>
        <taxon>Embryophyta</taxon>
        <taxon>Tracheophyta</taxon>
        <taxon>Spermatophyta</taxon>
        <taxon>Magnoliopsida</taxon>
        <taxon>Liliopsida</taxon>
        <taxon>Poales</taxon>
        <taxon>Poaceae</taxon>
        <taxon>PACMAD clade</taxon>
        <taxon>Arundinoideae</taxon>
        <taxon>Arundineae</taxon>
        <taxon>Arundo</taxon>
    </lineage>
</organism>
<reference evidence="1" key="1">
    <citation type="submission" date="2014-09" db="EMBL/GenBank/DDBJ databases">
        <authorList>
            <person name="Magalhaes I.L.F."/>
            <person name="Oliveira U."/>
            <person name="Santos F.R."/>
            <person name="Vidigal T.H.D.A."/>
            <person name="Brescovit A.D."/>
            <person name="Santos A.J."/>
        </authorList>
    </citation>
    <scope>NUCLEOTIDE SEQUENCE</scope>
    <source>
        <tissue evidence="1">Shoot tissue taken approximately 20 cm above the soil surface</tissue>
    </source>
</reference>
<accession>A0A0A8Y0R3</accession>
<dbReference type="AlphaFoldDB" id="A0A0A8Y0R3"/>
<sequence length="232" mass="25917">MDSGDDDFGSNGHHEPLWRHVNIYEGNDSLDGENVRFLCDYCNRVFRGSYSTVEAHLLKACEGVTATIRAQIRNEFMASKHANIRTMPSDVPLTHTAAGSYPDDILDIALVQSKKRKRTSIVDENHCMEIRDHLDAIIARMFYSSGLPFSAAKNPYYQNSFSLATRKKDISGITNVENDSCMESDLVALIARIFYSSGLSSNIARNPYYLSSLSIASMTHIPGYVPPEPKKL</sequence>
<evidence type="ECO:0000313" key="1">
    <source>
        <dbReference type="EMBL" id="JAD19819.1"/>
    </source>
</evidence>
<dbReference type="EMBL" id="GBRH01278076">
    <property type="protein sequence ID" value="JAD19819.1"/>
    <property type="molecule type" value="Transcribed_RNA"/>
</dbReference>
<name>A0A0A8Y0R3_ARUDO</name>
<proteinExistence type="predicted"/>
<evidence type="ECO:0008006" key="2">
    <source>
        <dbReference type="Google" id="ProtNLM"/>
    </source>
</evidence>
<reference evidence="1" key="2">
    <citation type="journal article" date="2015" name="Data Brief">
        <title>Shoot transcriptome of the giant reed, Arundo donax.</title>
        <authorList>
            <person name="Barrero R.A."/>
            <person name="Guerrero F.D."/>
            <person name="Moolhuijzen P."/>
            <person name="Goolsby J.A."/>
            <person name="Tidwell J."/>
            <person name="Bellgard S.E."/>
            <person name="Bellgard M.I."/>
        </authorList>
    </citation>
    <scope>NUCLEOTIDE SEQUENCE</scope>
    <source>
        <tissue evidence="1">Shoot tissue taken approximately 20 cm above the soil surface</tissue>
    </source>
</reference>